<evidence type="ECO:0000256" key="10">
    <source>
        <dbReference type="ARBA" id="ARBA00023186"/>
    </source>
</evidence>
<dbReference type="PANTHER" id="PTHR12428">
    <property type="entry name" value="OXA1"/>
    <property type="match status" value="1"/>
</dbReference>
<evidence type="ECO:0000256" key="8">
    <source>
        <dbReference type="ARBA" id="ARBA00022989"/>
    </source>
</evidence>
<dbReference type="InterPro" id="IPR001708">
    <property type="entry name" value="YidC/ALB3/OXA1/COX18"/>
</dbReference>
<dbReference type="HAMAP" id="MF_01810">
    <property type="entry name" value="YidC_type1"/>
    <property type="match status" value="1"/>
</dbReference>
<keyword evidence="7 13" id="KW-0653">Protein transport</keyword>
<keyword evidence="4 13" id="KW-0813">Transport</keyword>
<dbReference type="CDD" id="cd19961">
    <property type="entry name" value="EcYidC-like_peri"/>
    <property type="match status" value="1"/>
</dbReference>
<feature type="domain" description="Membrane insertase YidC N-terminal" evidence="16">
    <location>
        <begin position="84"/>
        <end position="359"/>
    </location>
</feature>
<evidence type="ECO:0000256" key="13">
    <source>
        <dbReference type="HAMAP-Rule" id="MF_01810"/>
    </source>
</evidence>
<comment type="subunit">
    <text evidence="13">Interacts with the Sec translocase complex via SecD. Specifically interacts with transmembrane segments of nascent integral membrane proteins during membrane integration.</text>
</comment>
<accession>A0ABP7T2H3</accession>
<dbReference type="PRINTS" id="PR01900">
    <property type="entry name" value="YIDCPROTEIN"/>
</dbReference>
<gene>
    <name evidence="13 17" type="primary">yidC</name>
    <name evidence="17" type="ORF">GCM10022280_20260</name>
</gene>
<proteinExistence type="inferred from homology"/>
<dbReference type="InterPro" id="IPR047196">
    <property type="entry name" value="YidC_ALB_C"/>
</dbReference>
<evidence type="ECO:0000256" key="4">
    <source>
        <dbReference type="ARBA" id="ARBA00022448"/>
    </source>
</evidence>
<keyword evidence="10 13" id="KW-0143">Chaperone</keyword>
<dbReference type="PRINTS" id="PR00701">
    <property type="entry name" value="60KDINNERMP"/>
</dbReference>
<dbReference type="NCBIfam" id="TIGR03593">
    <property type="entry name" value="yidC_nterm"/>
    <property type="match status" value="1"/>
</dbReference>
<dbReference type="PANTHER" id="PTHR12428:SF65">
    <property type="entry name" value="CYTOCHROME C OXIDASE ASSEMBLY PROTEIN COX18, MITOCHONDRIAL"/>
    <property type="match status" value="1"/>
</dbReference>
<dbReference type="Pfam" id="PF14849">
    <property type="entry name" value="YidC_periplas"/>
    <property type="match status" value="1"/>
</dbReference>
<evidence type="ECO:0000259" key="15">
    <source>
        <dbReference type="Pfam" id="PF02096"/>
    </source>
</evidence>
<evidence type="ECO:0000313" key="17">
    <source>
        <dbReference type="EMBL" id="GAA4020012.1"/>
    </source>
</evidence>
<keyword evidence="9 13" id="KW-0472">Membrane</keyword>
<organism evidence="17 18">
    <name type="scientific">Sphingomonas swuensis</name>
    <dbReference type="NCBI Taxonomy" id="977800"/>
    <lineage>
        <taxon>Bacteria</taxon>
        <taxon>Pseudomonadati</taxon>
        <taxon>Pseudomonadota</taxon>
        <taxon>Alphaproteobacteria</taxon>
        <taxon>Sphingomonadales</taxon>
        <taxon>Sphingomonadaceae</taxon>
        <taxon>Sphingomonas</taxon>
    </lineage>
</organism>
<comment type="similarity">
    <text evidence="2 13">Belongs to the OXA1/ALB3/YidC family. Type 1 subfamily.</text>
</comment>
<evidence type="ECO:0000256" key="7">
    <source>
        <dbReference type="ARBA" id="ARBA00022927"/>
    </source>
</evidence>
<evidence type="ECO:0000313" key="18">
    <source>
        <dbReference type="Proteomes" id="UP001500235"/>
    </source>
</evidence>
<dbReference type="Gene3D" id="2.70.98.90">
    <property type="match status" value="1"/>
</dbReference>
<evidence type="ECO:0000256" key="6">
    <source>
        <dbReference type="ARBA" id="ARBA00022692"/>
    </source>
</evidence>
<evidence type="ECO:0000256" key="2">
    <source>
        <dbReference type="ARBA" id="ARBA00010527"/>
    </source>
</evidence>
<feature type="transmembrane region" description="Helical" evidence="13">
    <location>
        <begin position="371"/>
        <end position="390"/>
    </location>
</feature>
<dbReference type="InterPro" id="IPR028053">
    <property type="entry name" value="Membr_insert_YidC_N"/>
</dbReference>
<protein>
    <recommendedName>
        <fullName evidence="3 13">Membrane protein insertase YidC</fullName>
    </recommendedName>
    <alternativeName>
        <fullName evidence="12 13">Foldase YidC</fullName>
    </alternativeName>
    <alternativeName>
        <fullName evidence="11 13">Membrane integrase YidC</fullName>
    </alternativeName>
    <alternativeName>
        <fullName evidence="13">Membrane protein YidC</fullName>
    </alternativeName>
</protein>
<dbReference type="NCBIfam" id="NF002353">
    <property type="entry name" value="PRK01318.1-4"/>
    <property type="match status" value="1"/>
</dbReference>
<dbReference type="CDD" id="cd20070">
    <property type="entry name" value="5TM_YidC_Alb3"/>
    <property type="match status" value="1"/>
</dbReference>
<keyword evidence="18" id="KW-1185">Reference proteome</keyword>
<feature type="transmembrane region" description="Helical" evidence="13">
    <location>
        <begin position="434"/>
        <end position="454"/>
    </location>
</feature>
<evidence type="ECO:0000256" key="11">
    <source>
        <dbReference type="ARBA" id="ARBA00033245"/>
    </source>
</evidence>
<name>A0ABP7T2H3_9SPHN</name>
<dbReference type="InterPro" id="IPR028055">
    <property type="entry name" value="YidC/Oxa/ALB_C"/>
</dbReference>
<evidence type="ECO:0000256" key="5">
    <source>
        <dbReference type="ARBA" id="ARBA00022475"/>
    </source>
</evidence>
<evidence type="ECO:0000259" key="16">
    <source>
        <dbReference type="Pfam" id="PF14849"/>
    </source>
</evidence>
<comment type="caution">
    <text evidence="17">The sequence shown here is derived from an EMBL/GenBank/DDBJ whole genome shotgun (WGS) entry which is preliminary data.</text>
</comment>
<sequence>MTNDTRNGSDTRNMILAVVLSALVLLGWGYLSDRFMPANKPNPTQTATKAAPAGAPAAGTAARPDNATNRPTMSRAQAIGSVPRVRIVTPSVEGSLSLQGPRFDDLRLVRHIGTQERDAVPTRLLSPAGAPGAYFASFGWIGQGVQAPDGNTIWQASSRELAPGRPVTLSWTNPTGQRFEIQVAVDDAYLFTITQRVVNAGTGPVAVRPYGVLSRSGRSADQDGWTHHVGPMGVFNGAANYDINYGSLDEAGPAGEKIATSGGWLGFTDKYWLTALAPAGDTRFDATLRKGATGSYLTEYEMAPKVVDPGQAVTSTTHLFAGAKEKQILDRYEASGSVPNIARSIDWGWFRWVMLPIFSLLLWLFHTLGNFGFAIIALTFIVRLIMYPIFDRQFRSMAAMRAVQPKMKELQERHKDDRTKMQQELLELYKREKINPAAGCLPIFLQIPVFYALYKVLTVTVEMRHQPFVGWLKDLSAPDPLTPVNLFGLLPFDPPGLLHLGVLPILLGITMWLQFRLNPAPMDEVQKQIFSIMPWVMMFAMAPFAAGLQLYWVVSNLLGIAQQKYLYSKYDAEKIAARQGAVVKT</sequence>
<feature type="transmembrane region" description="Helical" evidence="13">
    <location>
        <begin position="12"/>
        <end position="31"/>
    </location>
</feature>
<evidence type="ECO:0000256" key="3">
    <source>
        <dbReference type="ARBA" id="ARBA00015325"/>
    </source>
</evidence>
<keyword evidence="6 13" id="KW-0812">Transmembrane</keyword>
<dbReference type="RefSeq" id="WP_344707294.1">
    <property type="nucleotide sequence ID" value="NZ_BAABBQ010000001.1"/>
</dbReference>
<feature type="compositionally biased region" description="Low complexity" evidence="14">
    <location>
        <begin position="41"/>
        <end position="68"/>
    </location>
</feature>
<comment type="function">
    <text evidence="13">Required for the insertion and/or proper folding and/or complex formation of integral membrane proteins into the membrane. Involved in integration of membrane proteins that insert both dependently and independently of the Sec translocase complex, as well as at least some lipoproteins. Aids folding of multispanning membrane proteins.</text>
</comment>
<evidence type="ECO:0000256" key="1">
    <source>
        <dbReference type="ARBA" id="ARBA00004429"/>
    </source>
</evidence>
<dbReference type="Pfam" id="PF02096">
    <property type="entry name" value="60KD_IMP"/>
    <property type="match status" value="1"/>
</dbReference>
<comment type="subcellular location">
    <subcellularLocation>
        <location evidence="1">Cell inner membrane</location>
        <topology evidence="1">Multi-pass membrane protein</topology>
    </subcellularLocation>
    <subcellularLocation>
        <location evidence="13">Cell membrane</location>
        <topology evidence="13">Multi-pass membrane protein</topology>
    </subcellularLocation>
</comment>
<keyword evidence="8 13" id="KW-1133">Transmembrane helix</keyword>
<evidence type="ECO:0000256" key="14">
    <source>
        <dbReference type="SAM" id="MobiDB-lite"/>
    </source>
</evidence>
<feature type="region of interest" description="Disordered" evidence="14">
    <location>
        <begin position="41"/>
        <end position="71"/>
    </location>
</feature>
<keyword evidence="5 13" id="KW-1003">Cell membrane</keyword>
<feature type="domain" description="Membrane insertase YidC/Oxa/ALB C-terminal" evidence="15">
    <location>
        <begin position="371"/>
        <end position="567"/>
    </location>
</feature>
<dbReference type="InterPro" id="IPR038221">
    <property type="entry name" value="YidC_periplasmic_sf"/>
</dbReference>
<evidence type="ECO:0000256" key="12">
    <source>
        <dbReference type="ARBA" id="ARBA00033342"/>
    </source>
</evidence>
<dbReference type="InterPro" id="IPR019998">
    <property type="entry name" value="Membr_insert_YidC"/>
</dbReference>
<feature type="transmembrane region" description="Helical" evidence="13">
    <location>
        <begin position="496"/>
        <end position="515"/>
    </location>
</feature>
<feature type="transmembrane region" description="Helical" evidence="13">
    <location>
        <begin position="535"/>
        <end position="554"/>
    </location>
</feature>
<dbReference type="EMBL" id="BAABBQ010000001">
    <property type="protein sequence ID" value="GAA4020012.1"/>
    <property type="molecule type" value="Genomic_DNA"/>
</dbReference>
<reference evidence="18" key="1">
    <citation type="journal article" date="2019" name="Int. J. Syst. Evol. Microbiol.">
        <title>The Global Catalogue of Microorganisms (GCM) 10K type strain sequencing project: providing services to taxonomists for standard genome sequencing and annotation.</title>
        <authorList>
            <consortium name="The Broad Institute Genomics Platform"/>
            <consortium name="The Broad Institute Genome Sequencing Center for Infectious Disease"/>
            <person name="Wu L."/>
            <person name="Ma J."/>
        </authorList>
    </citation>
    <scope>NUCLEOTIDE SEQUENCE [LARGE SCALE GENOMIC DNA]</scope>
    <source>
        <strain evidence="18">JCM 17563</strain>
    </source>
</reference>
<evidence type="ECO:0000256" key="9">
    <source>
        <dbReference type="ARBA" id="ARBA00023136"/>
    </source>
</evidence>
<dbReference type="NCBIfam" id="TIGR03592">
    <property type="entry name" value="yidC_oxa1_cterm"/>
    <property type="match status" value="1"/>
</dbReference>
<dbReference type="Proteomes" id="UP001500235">
    <property type="component" value="Unassembled WGS sequence"/>
</dbReference>